<evidence type="ECO:0000313" key="7">
    <source>
        <dbReference type="EMBL" id="QBK87012.1"/>
    </source>
</evidence>
<dbReference type="PANTHER" id="PTHR10113">
    <property type="entry name" value="PEPTIDE CHAIN RELEASE FACTOR SUBUNIT 1"/>
    <property type="match status" value="1"/>
</dbReference>
<evidence type="ECO:0000256" key="5">
    <source>
        <dbReference type="ARBA" id="ARBA00022917"/>
    </source>
</evidence>
<reference evidence="7" key="1">
    <citation type="journal article" date="2019" name="MBio">
        <title>Virus Genomes from Deep Sea Sediments Expand the Ocean Megavirome and Support Independent Origins of Viral Gigantism.</title>
        <authorList>
            <person name="Backstrom D."/>
            <person name="Yutin N."/>
            <person name="Jorgensen S.L."/>
            <person name="Dharamshi J."/>
            <person name="Homa F."/>
            <person name="Zaremba-Niedwiedzka K."/>
            <person name="Spang A."/>
            <person name="Wolf Y.I."/>
            <person name="Koonin E.V."/>
            <person name="Ettema T.J."/>
        </authorList>
    </citation>
    <scope>NUCLEOTIDE SEQUENCE</scope>
</reference>
<evidence type="ECO:0000256" key="2">
    <source>
        <dbReference type="ARBA" id="ARBA00005326"/>
    </source>
</evidence>
<comment type="subunit">
    <text evidence="3">Heterodimer of two subunits, one of which binds GTP.</text>
</comment>
<dbReference type="Gene3D" id="3.30.420.60">
    <property type="entry name" value="eRF1 domain 2"/>
    <property type="match status" value="1"/>
</dbReference>
<dbReference type="Gene3D" id="3.30.1330.30">
    <property type="match status" value="2"/>
</dbReference>
<comment type="similarity">
    <text evidence="2">Belongs to the eukaryotic release factor 1 family.</text>
</comment>
<dbReference type="FunFam" id="3.30.960.10:FF:000003">
    <property type="entry name" value="Peptide chain release factor subunit 1"/>
    <property type="match status" value="1"/>
</dbReference>
<protein>
    <submittedName>
        <fullName evidence="7">Peptide chain release factor 1</fullName>
    </submittedName>
</protein>
<accession>A0A481YV21</accession>
<evidence type="ECO:0000256" key="4">
    <source>
        <dbReference type="ARBA" id="ARBA00022490"/>
    </source>
</evidence>
<dbReference type="InterPro" id="IPR005140">
    <property type="entry name" value="eRF1_Pelota-like_N"/>
</dbReference>
<organism evidence="7">
    <name type="scientific">Marseillevirus LCMAC103</name>
    <dbReference type="NCBI Taxonomy" id="2506604"/>
    <lineage>
        <taxon>Viruses</taxon>
        <taxon>Varidnaviria</taxon>
        <taxon>Bamfordvirae</taxon>
        <taxon>Nucleocytoviricota</taxon>
        <taxon>Megaviricetes</taxon>
        <taxon>Pimascovirales</taxon>
        <taxon>Pimascovirales incertae sedis</taxon>
        <taxon>Marseilleviridae</taxon>
    </lineage>
</organism>
<evidence type="ECO:0000256" key="3">
    <source>
        <dbReference type="ARBA" id="ARBA00011520"/>
    </source>
</evidence>
<sequence>MAITVEQWKIKKLLKDLAAAGGHGTSMISLIVPPGDQVARVSKMLADEAGTAANIKSRVNRLSVLGAITSATQRLKLYSKIPPNGLVLYCGTVDDDDGKSKKLTVDFEPFAPINTSLYMCDNRFHTEPLRALLEMDRRTIGFLVVDGNGALFGTLSGGARTVLHRFTVNLQGKTRRGGQSALRYSRLREAERHQYLRKVCEHAAIHFFADGAPAITELIVAGAAAFKDDVAKSPFFDARLKKLVVETVDVSYGGEPGFNEAIELAASAIADNGYVRERALLSRFMREIARDTGKYCFGAADTLAALDLGAVETLIVWEGLDIARDDAKDGSPGEPLLDWLVETHESRGAELRLVSASSPEGSQFCKGFGGVGGLLRWVVDFEDYVDEVEDSD</sequence>
<dbReference type="Pfam" id="PF03463">
    <property type="entry name" value="eRF1_1"/>
    <property type="match status" value="1"/>
</dbReference>
<dbReference type="NCBIfam" id="TIGR03676">
    <property type="entry name" value="aRF1_eRF1"/>
    <property type="match status" value="1"/>
</dbReference>
<evidence type="ECO:0000259" key="6">
    <source>
        <dbReference type="SMART" id="SM01194"/>
    </source>
</evidence>
<keyword evidence="5" id="KW-0648">Protein biosynthesis</keyword>
<dbReference type="SUPFAM" id="SSF55481">
    <property type="entry name" value="N-terminal domain of eukaryotic peptide chain release factor subunit 1, ERF1"/>
    <property type="match status" value="1"/>
</dbReference>
<dbReference type="Pfam" id="PF03465">
    <property type="entry name" value="eRF1_3"/>
    <property type="match status" value="1"/>
</dbReference>
<feature type="domain" description="eRF1/Pelota-like N-terminal" evidence="6">
    <location>
        <begin position="1"/>
        <end position="134"/>
    </location>
</feature>
<dbReference type="SUPFAM" id="SSF53137">
    <property type="entry name" value="Translational machinery components"/>
    <property type="match status" value="1"/>
</dbReference>
<name>A0A481YV21_9VIRU</name>
<dbReference type="InterPro" id="IPR024049">
    <property type="entry name" value="eRF1_1_sf"/>
</dbReference>
<dbReference type="Gene3D" id="3.30.960.10">
    <property type="entry name" value="eRF1 domain 1"/>
    <property type="match status" value="1"/>
</dbReference>
<dbReference type="InterPro" id="IPR004403">
    <property type="entry name" value="Peptide_chain-rel_eRF1/aRF1"/>
</dbReference>
<dbReference type="Pfam" id="PF03464">
    <property type="entry name" value="eRF1_2"/>
    <property type="match status" value="1"/>
</dbReference>
<dbReference type="SUPFAM" id="SSF55315">
    <property type="entry name" value="L30e-like"/>
    <property type="match status" value="1"/>
</dbReference>
<comment type="subcellular location">
    <subcellularLocation>
        <location evidence="1">Cytoplasm</location>
    </subcellularLocation>
</comment>
<dbReference type="InterPro" id="IPR005142">
    <property type="entry name" value="eRF1_3"/>
</dbReference>
<gene>
    <name evidence="7" type="ORF">LCMAC103_03560</name>
</gene>
<proteinExistence type="inferred from homology"/>
<dbReference type="InterPro" id="IPR029064">
    <property type="entry name" value="Ribosomal_eL30-like_sf"/>
</dbReference>
<dbReference type="SMART" id="SM01194">
    <property type="entry name" value="eRF1_1"/>
    <property type="match status" value="1"/>
</dbReference>
<evidence type="ECO:0000256" key="1">
    <source>
        <dbReference type="ARBA" id="ARBA00004496"/>
    </source>
</evidence>
<dbReference type="InterPro" id="IPR005141">
    <property type="entry name" value="eRF1_2"/>
</dbReference>
<dbReference type="InterPro" id="IPR042226">
    <property type="entry name" value="eFR1_2_sf"/>
</dbReference>
<keyword evidence="4" id="KW-0963">Cytoplasm</keyword>
<dbReference type="EMBL" id="MK500340">
    <property type="protein sequence ID" value="QBK87012.1"/>
    <property type="molecule type" value="Genomic_DNA"/>
</dbReference>